<dbReference type="PANTHER" id="PTHR48078:SF11">
    <property type="entry name" value="THREONINE DEHYDRATASE, MITOCHONDRIAL"/>
    <property type="match status" value="1"/>
</dbReference>
<evidence type="ECO:0000256" key="9">
    <source>
        <dbReference type="ARBA" id="ARBA00023239"/>
    </source>
</evidence>
<proteinExistence type="inferred from homology"/>
<dbReference type="OrthoDB" id="9811476at2"/>
<evidence type="ECO:0000256" key="10">
    <source>
        <dbReference type="ARBA" id="ARBA00023304"/>
    </source>
</evidence>
<evidence type="ECO:0000256" key="4">
    <source>
        <dbReference type="ARBA" id="ARBA00010869"/>
    </source>
</evidence>
<dbReference type="PROSITE" id="PS51672">
    <property type="entry name" value="ACT_LIKE"/>
    <property type="match status" value="1"/>
</dbReference>
<evidence type="ECO:0000256" key="5">
    <source>
        <dbReference type="ARBA" id="ARBA00011881"/>
    </source>
</evidence>
<protein>
    <recommendedName>
        <fullName evidence="12">L-threonine dehydratase</fullName>
        <ecNumber evidence="12">4.3.1.19</ecNumber>
    </recommendedName>
    <alternativeName>
        <fullName evidence="12">Threonine deaminase</fullName>
    </alternativeName>
</protein>
<dbReference type="InterPro" id="IPR045865">
    <property type="entry name" value="ACT-like_dom_sf"/>
</dbReference>
<keyword evidence="10 12" id="KW-0100">Branched-chain amino acid biosynthesis</keyword>
<sequence length="422" mass="46364">MKETVDSPTLFPQLDDIFLAAERLRKVVTHTPLTVNLNLSAKFGANVYLKREDQQIVRSYKIRGAYNCMAKLPAEALAKGVACASAGNHAQGVAYACHKMGVKGTIFMPSTTPNQKVKQVKLFGRDEVEVVLTGDTFDDAYVAARAFEQQQGATFVHPFDDLGVMEGQGTVGLEIFKDADFKIDYVLFAIGGGGLASGVATVFKHLSPHTKLIGIEPAGAASMREALNHGKIVTLDDIDKFVDGAAVKRVGEMTFQICQELLDDVITIPEGKVCTTIMQLYNEEAIVAEPAGALSIAALDFLKDEIKGKNVVCLVSGGNNDITRMEEIKERSLLYEGLKHYFIIRFPQRAGAFREFLNVLGPNDDITRFEYVKKTNREQGPAIVGIELKSKSDFSSLIHRMNEAKVTYEYLNDKPDLFGILV</sequence>
<evidence type="ECO:0000256" key="1">
    <source>
        <dbReference type="ARBA" id="ARBA00001274"/>
    </source>
</evidence>
<dbReference type="PROSITE" id="PS00165">
    <property type="entry name" value="DEHYDRATASE_SER_THR"/>
    <property type="match status" value="1"/>
</dbReference>
<dbReference type="GO" id="GO:0004794">
    <property type="term" value="F:threonine deaminase activity"/>
    <property type="evidence" value="ECO:0007669"/>
    <property type="project" value="UniProtKB-UniRule"/>
</dbReference>
<dbReference type="GO" id="GO:0006565">
    <property type="term" value="P:L-serine catabolic process"/>
    <property type="evidence" value="ECO:0007669"/>
    <property type="project" value="TreeGrafter"/>
</dbReference>
<keyword evidence="7 12" id="KW-0412">Isoleucine biosynthesis</keyword>
<dbReference type="AlphaFoldDB" id="A0A2S7IFT9"/>
<keyword evidence="9 12" id="KW-0456">Lyase</keyword>
<dbReference type="NCBIfam" id="NF006390">
    <property type="entry name" value="PRK08639.1"/>
    <property type="match status" value="1"/>
</dbReference>
<dbReference type="CDD" id="cd01562">
    <property type="entry name" value="Thr-dehyd"/>
    <property type="match status" value="1"/>
</dbReference>
<evidence type="ECO:0000256" key="12">
    <source>
        <dbReference type="RuleBase" id="RU362012"/>
    </source>
</evidence>
<dbReference type="PANTHER" id="PTHR48078">
    <property type="entry name" value="THREONINE DEHYDRATASE, MITOCHONDRIAL-RELATED"/>
    <property type="match status" value="1"/>
</dbReference>
<evidence type="ECO:0000313" key="15">
    <source>
        <dbReference type="Proteomes" id="UP000239590"/>
    </source>
</evidence>
<dbReference type="Pfam" id="PF00291">
    <property type="entry name" value="PALP"/>
    <property type="match status" value="1"/>
</dbReference>
<dbReference type="Proteomes" id="UP000239590">
    <property type="component" value="Unassembled WGS sequence"/>
</dbReference>
<dbReference type="GO" id="GO:0003941">
    <property type="term" value="F:L-serine ammonia-lyase activity"/>
    <property type="evidence" value="ECO:0007669"/>
    <property type="project" value="TreeGrafter"/>
</dbReference>
<dbReference type="InterPro" id="IPR036052">
    <property type="entry name" value="TrpB-like_PALP_sf"/>
</dbReference>
<keyword evidence="15" id="KW-1185">Reference proteome</keyword>
<dbReference type="GO" id="GO:0030170">
    <property type="term" value="F:pyridoxal phosphate binding"/>
    <property type="evidence" value="ECO:0007669"/>
    <property type="project" value="InterPro"/>
</dbReference>
<evidence type="ECO:0000256" key="2">
    <source>
        <dbReference type="ARBA" id="ARBA00001933"/>
    </source>
</evidence>
<dbReference type="InterPro" id="IPR011820">
    <property type="entry name" value="IlvA"/>
</dbReference>
<dbReference type="NCBIfam" id="TIGR02079">
    <property type="entry name" value="THD1"/>
    <property type="match status" value="1"/>
</dbReference>
<dbReference type="Gene3D" id="3.40.50.1100">
    <property type="match status" value="2"/>
</dbReference>
<dbReference type="FunFam" id="3.40.50.1100:FF:000007">
    <property type="entry name" value="L-threonine dehydratase catabolic TdcB"/>
    <property type="match status" value="1"/>
</dbReference>
<evidence type="ECO:0000259" key="13">
    <source>
        <dbReference type="PROSITE" id="PS51672"/>
    </source>
</evidence>
<reference evidence="15" key="1">
    <citation type="submission" date="2018-02" db="EMBL/GenBank/DDBJ databases">
        <title>Genome sequencing of Solimonas sp. HR-BB.</title>
        <authorList>
            <person name="Lee Y."/>
            <person name="Jeon C.O."/>
        </authorList>
    </citation>
    <scope>NUCLEOTIDE SEQUENCE [LARGE SCALE GENOMIC DNA]</scope>
    <source>
        <strain evidence="15">HR-U</strain>
    </source>
</reference>
<comment type="caution">
    <text evidence="14">The sequence shown here is derived from an EMBL/GenBank/DDBJ whole genome shotgun (WGS) entry which is preliminary data.</text>
</comment>
<comment type="function">
    <text evidence="11 12">Catalyzes the anaerobic formation of alpha-ketobutyrate and ammonia from threonine in a two-step reaction. The first step involved a dehydration of threonine and a production of enamine intermediates (aminocrotonate), which tautomerizes to its imine form (iminobutyrate). Both intermediates are unstable and short-lived. The second step is the nonenzymatic hydrolysis of the enamine/imine intermediates to form 2-ketobutyrate and free ammonia. In the low water environment of the cell, the second step is accelerated by RidA.</text>
</comment>
<dbReference type="InterPro" id="IPR050147">
    <property type="entry name" value="Ser/Thr_Dehydratase"/>
</dbReference>
<dbReference type="InterPro" id="IPR000634">
    <property type="entry name" value="Ser/Thr_deHydtase_PyrdxlP-BS"/>
</dbReference>
<dbReference type="Pfam" id="PF00585">
    <property type="entry name" value="Thr_dehydrat_C"/>
    <property type="match status" value="1"/>
</dbReference>
<keyword evidence="6 12" id="KW-0028">Amino-acid biosynthesis</keyword>
<accession>A0A2S7IFT9</accession>
<evidence type="ECO:0000256" key="8">
    <source>
        <dbReference type="ARBA" id="ARBA00022898"/>
    </source>
</evidence>
<dbReference type="InterPro" id="IPR001926">
    <property type="entry name" value="TrpB-like_PALP"/>
</dbReference>
<dbReference type="UniPathway" id="UPA00047">
    <property type="reaction ID" value="UER00054"/>
</dbReference>
<name>A0A2S7IFT9_9BACT</name>
<evidence type="ECO:0000313" key="14">
    <source>
        <dbReference type="EMBL" id="PQA54085.1"/>
    </source>
</evidence>
<dbReference type="EC" id="4.3.1.19" evidence="12"/>
<dbReference type="RefSeq" id="WP_094815155.1">
    <property type="nucleotide sequence ID" value="NZ_PTRA01000007.1"/>
</dbReference>
<dbReference type="GO" id="GO:0009097">
    <property type="term" value="P:isoleucine biosynthetic process"/>
    <property type="evidence" value="ECO:0007669"/>
    <property type="project" value="UniProtKB-UniRule"/>
</dbReference>
<evidence type="ECO:0000256" key="7">
    <source>
        <dbReference type="ARBA" id="ARBA00022624"/>
    </source>
</evidence>
<dbReference type="EMBL" id="PTRA01000007">
    <property type="protein sequence ID" value="PQA54085.1"/>
    <property type="molecule type" value="Genomic_DNA"/>
</dbReference>
<organism evidence="14 15">
    <name type="scientific">Siphonobacter curvatus</name>
    <dbReference type="NCBI Taxonomy" id="2094562"/>
    <lineage>
        <taxon>Bacteria</taxon>
        <taxon>Pseudomonadati</taxon>
        <taxon>Bacteroidota</taxon>
        <taxon>Cytophagia</taxon>
        <taxon>Cytophagales</taxon>
        <taxon>Cytophagaceae</taxon>
        <taxon>Siphonobacter</taxon>
    </lineage>
</organism>
<dbReference type="SUPFAM" id="SSF55021">
    <property type="entry name" value="ACT-like"/>
    <property type="match status" value="1"/>
</dbReference>
<comment type="similarity">
    <text evidence="4 12">Belongs to the serine/threonine dehydratase family.</text>
</comment>
<dbReference type="GO" id="GO:0006567">
    <property type="term" value="P:L-threonine catabolic process"/>
    <property type="evidence" value="ECO:0007669"/>
    <property type="project" value="TreeGrafter"/>
</dbReference>
<gene>
    <name evidence="12" type="primary">ilvA</name>
    <name evidence="14" type="ORF">C5O19_23240</name>
</gene>
<evidence type="ECO:0000256" key="11">
    <source>
        <dbReference type="ARBA" id="ARBA00025527"/>
    </source>
</evidence>
<comment type="pathway">
    <text evidence="3 12">Amino-acid biosynthesis; L-isoleucine biosynthesis; 2-oxobutanoate from L-threonine: step 1/1.</text>
</comment>
<evidence type="ECO:0000256" key="3">
    <source>
        <dbReference type="ARBA" id="ARBA00004810"/>
    </source>
</evidence>
<keyword evidence="8 12" id="KW-0663">Pyridoxal phosphate</keyword>
<comment type="cofactor">
    <cofactor evidence="2 12">
        <name>pyridoxal 5'-phosphate</name>
        <dbReference type="ChEBI" id="CHEBI:597326"/>
    </cofactor>
</comment>
<feature type="domain" description="ACT-like" evidence="13">
    <location>
        <begin position="340"/>
        <end position="413"/>
    </location>
</feature>
<comment type="subunit">
    <text evidence="5 12">Homotetramer.</text>
</comment>
<dbReference type="SUPFAM" id="SSF53686">
    <property type="entry name" value="Tryptophan synthase beta subunit-like PLP-dependent enzymes"/>
    <property type="match status" value="1"/>
</dbReference>
<dbReference type="CDD" id="cd04907">
    <property type="entry name" value="ACT_ThrD-I_2"/>
    <property type="match status" value="1"/>
</dbReference>
<dbReference type="InterPro" id="IPR001721">
    <property type="entry name" value="TD_ACT-like"/>
</dbReference>
<evidence type="ECO:0000256" key="6">
    <source>
        <dbReference type="ARBA" id="ARBA00022605"/>
    </source>
</evidence>
<comment type="catalytic activity">
    <reaction evidence="1 12">
        <text>L-threonine = 2-oxobutanoate + NH4(+)</text>
        <dbReference type="Rhea" id="RHEA:22108"/>
        <dbReference type="ChEBI" id="CHEBI:16763"/>
        <dbReference type="ChEBI" id="CHEBI:28938"/>
        <dbReference type="ChEBI" id="CHEBI:57926"/>
        <dbReference type="EC" id="4.3.1.19"/>
    </reaction>
</comment>